<protein>
    <submittedName>
        <fullName evidence="6">Cellulose synthase/poly-beta-1,6-N-acetylglucosamine synthase-like glycosyltransferase</fullName>
    </submittedName>
</protein>
<organism evidence="6 7">
    <name type="scientific">Phyllobacterium ifriqiyense</name>
    <dbReference type="NCBI Taxonomy" id="314238"/>
    <lineage>
        <taxon>Bacteria</taxon>
        <taxon>Pseudomonadati</taxon>
        <taxon>Pseudomonadota</taxon>
        <taxon>Alphaproteobacteria</taxon>
        <taxon>Hyphomicrobiales</taxon>
        <taxon>Phyllobacteriaceae</taxon>
        <taxon>Phyllobacterium</taxon>
    </lineage>
</organism>
<dbReference type="PANTHER" id="PTHR43630">
    <property type="entry name" value="POLY-BETA-1,6-N-ACETYL-D-GLUCOSAMINE SYNTHASE"/>
    <property type="match status" value="1"/>
</dbReference>
<dbReference type="Gene3D" id="3.90.550.10">
    <property type="entry name" value="Spore Coat Polysaccharide Biosynthesis Protein SpsA, Chain A"/>
    <property type="match status" value="1"/>
</dbReference>
<keyword evidence="3" id="KW-0808">Transferase</keyword>
<evidence type="ECO:0000256" key="2">
    <source>
        <dbReference type="ARBA" id="ARBA00022676"/>
    </source>
</evidence>
<feature type="transmembrane region" description="Helical" evidence="4">
    <location>
        <begin position="315"/>
        <end position="335"/>
    </location>
</feature>
<feature type="transmembrane region" description="Helical" evidence="4">
    <location>
        <begin position="6"/>
        <end position="28"/>
    </location>
</feature>
<feature type="transmembrane region" description="Helical" evidence="4">
    <location>
        <begin position="341"/>
        <end position="365"/>
    </location>
</feature>
<evidence type="ECO:0000313" key="6">
    <source>
        <dbReference type="EMBL" id="MDQ0995538.1"/>
    </source>
</evidence>
<evidence type="ECO:0000256" key="4">
    <source>
        <dbReference type="SAM" id="Phobius"/>
    </source>
</evidence>
<keyword evidence="4" id="KW-1133">Transmembrane helix</keyword>
<sequence length="423" mass="47431">MTDLEIGLSFLLAQTGSSLVTVFWYTLIFDVPRYVVPFAIAAMSLRHQESDDRGRSLFQSPRVSVVLIGHNEADSIGACVNSLMEQSFLDFEIIIVSDGSTDRMNKVASKMVQKGLGTCILSTGIRGGKASGTNLACTIARGDIIINIDCDCSFDRFAIERLLEPFSDERIGAACGDIAPRNGGVSLVSQFQEIEYLESISVGKRFSAAIGQITCASGAFSAFRRTALDEIGGLDVGGGEDLDVTLRLRRAGWHIGYVPNAVCYTDVPATFYAYIRQRLRWERDAVWIRFRKHRRLLNPFDRKFKWAEAFHQWDFLAFGVAGTVIFPIYLSWLAINFGALAIPILVAMQIALLVLDAVMLALACWTTGRASFWRNILFLPGYSIFMSYGMRSVRLLAYIDEWFFRGSHRDNYTPEKVRHERAW</sequence>
<reference evidence="6 7" key="1">
    <citation type="submission" date="2023-07" db="EMBL/GenBank/DDBJ databases">
        <title>Comparative genomics of wheat-associated soil bacteria to identify genetic determinants of phenazine resistance.</title>
        <authorList>
            <person name="Mouncey N."/>
        </authorList>
    </citation>
    <scope>NUCLEOTIDE SEQUENCE [LARGE SCALE GENOMIC DNA]</scope>
    <source>
        <strain evidence="6 7">W4I11</strain>
    </source>
</reference>
<evidence type="ECO:0000259" key="5">
    <source>
        <dbReference type="Pfam" id="PF00535"/>
    </source>
</evidence>
<accession>A0ABU0S446</accession>
<feature type="domain" description="Glycosyltransferase 2-like" evidence="5">
    <location>
        <begin position="64"/>
        <end position="232"/>
    </location>
</feature>
<dbReference type="EMBL" id="JAUSZT010000002">
    <property type="protein sequence ID" value="MDQ0995538.1"/>
    <property type="molecule type" value="Genomic_DNA"/>
</dbReference>
<dbReference type="SUPFAM" id="SSF53448">
    <property type="entry name" value="Nucleotide-diphospho-sugar transferases"/>
    <property type="match status" value="1"/>
</dbReference>
<keyword evidence="4" id="KW-0472">Membrane</keyword>
<comment type="caution">
    <text evidence="6">The sequence shown here is derived from an EMBL/GenBank/DDBJ whole genome shotgun (WGS) entry which is preliminary data.</text>
</comment>
<dbReference type="InterPro" id="IPR001173">
    <property type="entry name" value="Glyco_trans_2-like"/>
</dbReference>
<dbReference type="CDD" id="cd06423">
    <property type="entry name" value="CESA_like"/>
    <property type="match status" value="1"/>
</dbReference>
<dbReference type="PANTHER" id="PTHR43630:SF1">
    <property type="entry name" value="POLY-BETA-1,6-N-ACETYL-D-GLUCOSAMINE SYNTHASE"/>
    <property type="match status" value="1"/>
</dbReference>
<gene>
    <name evidence="6" type="ORF">QFZ34_000715</name>
</gene>
<proteinExistence type="inferred from homology"/>
<dbReference type="RefSeq" id="WP_307276956.1">
    <property type="nucleotide sequence ID" value="NZ_JAUSZT010000002.1"/>
</dbReference>
<evidence type="ECO:0000256" key="1">
    <source>
        <dbReference type="ARBA" id="ARBA00006739"/>
    </source>
</evidence>
<dbReference type="InterPro" id="IPR029044">
    <property type="entry name" value="Nucleotide-diphossugar_trans"/>
</dbReference>
<dbReference type="Proteomes" id="UP001237780">
    <property type="component" value="Unassembled WGS sequence"/>
</dbReference>
<name>A0ABU0S446_9HYPH</name>
<evidence type="ECO:0000256" key="3">
    <source>
        <dbReference type="ARBA" id="ARBA00022679"/>
    </source>
</evidence>
<keyword evidence="2" id="KW-0328">Glycosyltransferase</keyword>
<keyword evidence="4" id="KW-0812">Transmembrane</keyword>
<keyword evidence="7" id="KW-1185">Reference proteome</keyword>
<comment type="similarity">
    <text evidence="1">Belongs to the glycosyltransferase 2 family.</text>
</comment>
<feature type="transmembrane region" description="Helical" evidence="4">
    <location>
        <begin position="372"/>
        <end position="390"/>
    </location>
</feature>
<evidence type="ECO:0000313" key="7">
    <source>
        <dbReference type="Proteomes" id="UP001237780"/>
    </source>
</evidence>
<dbReference type="Pfam" id="PF00535">
    <property type="entry name" value="Glycos_transf_2"/>
    <property type="match status" value="1"/>
</dbReference>